<dbReference type="OrthoDB" id="329835at2759"/>
<dbReference type="PANTHER" id="PTHR43775:SF23">
    <property type="entry name" value="FATTY ACID SYNTHASE 3"/>
    <property type="match status" value="1"/>
</dbReference>
<dbReference type="GO" id="GO:0016491">
    <property type="term" value="F:oxidoreductase activity"/>
    <property type="evidence" value="ECO:0007669"/>
    <property type="project" value="UniProtKB-KW"/>
</dbReference>
<dbReference type="PROSITE" id="PS50075">
    <property type="entry name" value="CARRIER"/>
    <property type="match status" value="1"/>
</dbReference>
<accession>E2BMR7</accession>
<dbReference type="STRING" id="610380.E2BMR7"/>
<protein>
    <submittedName>
        <fullName evidence="2">Fatty acid synthase</fullName>
    </submittedName>
</protein>
<dbReference type="InterPro" id="IPR020843">
    <property type="entry name" value="ER"/>
</dbReference>
<dbReference type="EMBL" id="GL449317">
    <property type="protein sequence ID" value="EFN83013.1"/>
    <property type="molecule type" value="Genomic_DNA"/>
</dbReference>
<dbReference type="Gene3D" id="1.10.1200.10">
    <property type="entry name" value="ACP-like"/>
    <property type="match status" value="1"/>
</dbReference>
<dbReference type="SMART" id="SM00822">
    <property type="entry name" value="PKS_KR"/>
    <property type="match status" value="1"/>
</dbReference>
<dbReference type="Pfam" id="PF08659">
    <property type="entry name" value="KR"/>
    <property type="match status" value="1"/>
</dbReference>
<evidence type="ECO:0000313" key="2">
    <source>
        <dbReference type="EMBL" id="EFN83013.1"/>
    </source>
</evidence>
<dbReference type="SMART" id="SM00829">
    <property type="entry name" value="PKS_ER"/>
    <property type="match status" value="1"/>
</dbReference>
<evidence type="ECO:0000259" key="1">
    <source>
        <dbReference type="PROSITE" id="PS50075"/>
    </source>
</evidence>
<dbReference type="InterPro" id="IPR036736">
    <property type="entry name" value="ACP-like_sf"/>
</dbReference>
<dbReference type="AlphaFoldDB" id="E2BMR7"/>
<feature type="domain" description="Carrier" evidence="1">
    <location>
        <begin position="383"/>
        <end position="465"/>
    </location>
</feature>
<dbReference type="SUPFAM" id="SSF51735">
    <property type="entry name" value="NAD(P)-binding Rossmann-fold domains"/>
    <property type="match status" value="2"/>
</dbReference>
<dbReference type="Gene3D" id="3.90.180.10">
    <property type="entry name" value="Medium-chain alcohol dehydrogenases, catalytic domain"/>
    <property type="match status" value="1"/>
</dbReference>
<dbReference type="InterPro" id="IPR013968">
    <property type="entry name" value="PKS_KR"/>
</dbReference>
<dbReference type="GO" id="GO:0005737">
    <property type="term" value="C:cytoplasm"/>
    <property type="evidence" value="ECO:0007669"/>
    <property type="project" value="TreeGrafter"/>
</dbReference>
<dbReference type="Gene3D" id="3.40.50.720">
    <property type="entry name" value="NAD(P)-binding Rossmann-like Domain"/>
    <property type="match status" value="1"/>
</dbReference>
<reference evidence="2 3" key="1">
    <citation type="journal article" date="2010" name="Science">
        <title>Genomic comparison of the ants Camponotus floridanus and Harpegnathos saltator.</title>
        <authorList>
            <person name="Bonasio R."/>
            <person name="Zhang G."/>
            <person name="Ye C."/>
            <person name="Mutti N.S."/>
            <person name="Fang X."/>
            <person name="Qin N."/>
            <person name="Donahue G."/>
            <person name="Yang P."/>
            <person name="Li Q."/>
            <person name="Li C."/>
            <person name="Zhang P."/>
            <person name="Huang Z."/>
            <person name="Berger S.L."/>
            <person name="Reinberg D."/>
            <person name="Wang J."/>
            <person name="Liebig J."/>
        </authorList>
    </citation>
    <scope>NUCLEOTIDE SEQUENCE [LARGE SCALE GENOMIC DNA]</scope>
    <source>
        <strain evidence="2 3">R22 G/1</strain>
    </source>
</reference>
<dbReference type="PANTHER" id="PTHR43775">
    <property type="entry name" value="FATTY ACID SYNTHASE"/>
    <property type="match status" value="1"/>
</dbReference>
<dbReference type="GO" id="GO:0006633">
    <property type="term" value="P:fatty acid biosynthetic process"/>
    <property type="evidence" value="ECO:0007669"/>
    <property type="project" value="UniProtKB-KW"/>
</dbReference>
<dbReference type="SUPFAM" id="SSF47336">
    <property type="entry name" value="ACP-like"/>
    <property type="match status" value="1"/>
</dbReference>
<dbReference type="InterPro" id="IPR050091">
    <property type="entry name" value="PKS_NRPS_Biosynth_Enz"/>
</dbReference>
<proteinExistence type="predicted"/>
<dbReference type="GO" id="GO:0004312">
    <property type="term" value="F:fatty acid synthase activity"/>
    <property type="evidence" value="ECO:0007669"/>
    <property type="project" value="TreeGrafter"/>
</dbReference>
<dbReference type="InterPro" id="IPR057326">
    <property type="entry name" value="KR_dom"/>
</dbReference>
<dbReference type="Pfam" id="PF00550">
    <property type="entry name" value="PP-binding"/>
    <property type="match status" value="1"/>
</dbReference>
<name>E2BMR7_HARSA</name>
<evidence type="ECO:0000313" key="3">
    <source>
        <dbReference type="Proteomes" id="UP000008237"/>
    </source>
</evidence>
<organism evidence="3">
    <name type="scientific">Harpegnathos saltator</name>
    <name type="common">Jerdon's jumping ant</name>
    <dbReference type="NCBI Taxonomy" id="610380"/>
    <lineage>
        <taxon>Eukaryota</taxon>
        <taxon>Metazoa</taxon>
        <taxon>Ecdysozoa</taxon>
        <taxon>Arthropoda</taxon>
        <taxon>Hexapoda</taxon>
        <taxon>Insecta</taxon>
        <taxon>Pterygota</taxon>
        <taxon>Neoptera</taxon>
        <taxon>Endopterygota</taxon>
        <taxon>Hymenoptera</taxon>
        <taxon>Apocrita</taxon>
        <taxon>Aculeata</taxon>
        <taxon>Formicoidea</taxon>
        <taxon>Formicidae</taxon>
        <taxon>Ponerinae</taxon>
        <taxon>Ponerini</taxon>
        <taxon>Harpegnathos</taxon>
    </lineage>
</organism>
<dbReference type="InParanoid" id="E2BMR7"/>
<sequence>MITSGKLTLESFQKIRRDIDSLLGLEVVGYDGSGQRIMAICSNRGISNVLINDPVPWVISDEWTFEDVATVPYVYAICCYALYEKGKMKKGDKILIHSGTSSVGQAAIHLALYAGCEILIKIHDENKPLDLPILAYPRYFCKYHMSYIILGGLGGFGLELADWLILRGAKNLLLTSRTGLRNGYQRSRIELWKSHGANVQIIAGADASDHKDCAFILNSAAEMGPVDAIFNLAVVLKDSLFKNQTAESFEVSFKPKAMATKTMDELSRKMCPNLQHFVVFSSFSCGRGAAGITNYGMANSIMERICERRVQDGLPGMAIQWGSVDEVGIMSDMQTDKEQNFTGILKQKIQSCLQSLDTFMVLNRTIVSSMVIAEKYAELDGVMNILDTVTSIMGNLFFIRVKDMKMVGLRTPLSEIGMDSMMAVEIQQTLERKFDINFTTQDIQNLTFEKLRNIADKDKCSEQTKILDLACVKFMIHLVSNLDIVSDICLEMTTRNEAGKKQIFLLPGIEGCGSVFNSLASKIKVLVTCLQHGANNIPMCESVLQSAATLLSVRIDIIGKLSVPYFSDRIPLD</sequence>
<keyword evidence="3" id="KW-1185">Reference proteome</keyword>
<dbReference type="InterPro" id="IPR009081">
    <property type="entry name" value="PP-bd_ACP"/>
</dbReference>
<dbReference type="Proteomes" id="UP000008237">
    <property type="component" value="Unassembled WGS sequence"/>
</dbReference>
<gene>
    <name evidence="2" type="ORF">EAI_06937</name>
</gene>
<dbReference type="InterPro" id="IPR036291">
    <property type="entry name" value="NAD(P)-bd_dom_sf"/>
</dbReference>